<organism evidence="2 3">
    <name type="scientific">Trypanosoma cruzi marinkellei</name>
    <dbReference type="NCBI Taxonomy" id="85056"/>
    <lineage>
        <taxon>Eukaryota</taxon>
        <taxon>Discoba</taxon>
        <taxon>Euglenozoa</taxon>
        <taxon>Kinetoplastea</taxon>
        <taxon>Metakinetoplastina</taxon>
        <taxon>Trypanosomatida</taxon>
        <taxon>Trypanosomatidae</taxon>
        <taxon>Trypanosoma</taxon>
        <taxon>Schizotrypanum</taxon>
    </lineage>
</organism>
<comment type="caution">
    <text evidence="2">The sequence shown here is derived from an EMBL/GenBank/DDBJ whole genome shotgun (WGS) entry which is preliminary data.</text>
</comment>
<dbReference type="EMBL" id="AHKC01012036">
    <property type="protein sequence ID" value="EKF30488.1"/>
    <property type="molecule type" value="Genomic_DNA"/>
</dbReference>
<gene>
    <name evidence="2" type="ORF">MOQ_005697</name>
</gene>
<dbReference type="Proteomes" id="UP000007350">
    <property type="component" value="Unassembled WGS sequence"/>
</dbReference>
<dbReference type="AlphaFoldDB" id="K2M6A9"/>
<feature type="region of interest" description="Disordered" evidence="1">
    <location>
        <begin position="38"/>
        <end position="304"/>
    </location>
</feature>
<feature type="compositionally biased region" description="Basic residues" evidence="1">
    <location>
        <begin position="212"/>
        <end position="222"/>
    </location>
</feature>
<dbReference type="OrthoDB" id="10660296at2759"/>
<accession>K2M6A9</accession>
<feature type="compositionally biased region" description="Basic residues" evidence="1">
    <location>
        <begin position="46"/>
        <end position="58"/>
    </location>
</feature>
<feature type="compositionally biased region" description="Basic and acidic residues" evidence="1">
    <location>
        <begin position="246"/>
        <end position="262"/>
    </location>
</feature>
<name>K2M6A9_TRYCR</name>
<feature type="compositionally biased region" description="Polar residues" evidence="1">
    <location>
        <begin position="94"/>
        <end position="107"/>
    </location>
</feature>
<evidence type="ECO:0000313" key="3">
    <source>
        <dbReference type="Proteomes" id="UP000007350"/>
    </source>
</evidence>
<sequence length="304" mass="34203">MLHELRPPAPPAAPGSAHRGAVCSFPPRRVQERKLRCEIQEGTRPHTAHRHTDHRHGRIGPPPHRGFRQIRMTAMDTATRRPRQMSCVRPGRPTTETQKTSHGNAPTSRWKCHSAPQRGRGRETAHRPRLRHRLRRPGRSRPRSSRTAPSKRVAGLRLRLRHPHVHDCSEKRKAFPGNLTIRPRPPRSSARPVDSRRGRKPRWQTNAPTQSHSRRPRQRHTFKALAATNGRVMPGNWPPASGSSTPDRKKDTATKIRIERLRAVKAAPPGEEEQTPQKPRPREGGAPPKSSAPCARSGAPTSVC</sequence>
<reference evidence="2 3" key="1">
    <citation type="journal article" date="2012" name="BMC Genomics">
        <title>Comparative genomic analysis of human infective Trypanosoma cruzi lineages with the bat-restricted subspecies T. cruzi marinkellei.</title>
        <authorList>
            <person name="Franzen O."/>
            <person name="Talavera-Lopez C."/>
            <person name="Ochaya S."/>
            <person name="Butler C.E."/>
            <person name="Messenger L.A."/>
            <person name="Lewis M.D."/>
            <person name="Llewellyn M.S."/>
            <person name="Marinkelle C.J."/>
            <person name="Tyler K.M."/>
            <person name="Miles M.A."/>
            <person name="Andersson B."/>
        </authorList>
    </citation>
    <scope>NUCLEOTIDE SEQUENCE [LARGE SCALE GENOMIC DNA]</scope>
    <source>
        <strain evidence="2 3">B7</strain>
    </source>
</reference>
<feature type="compositionally biased region" description="Basic residues" evidence="1">
    <location>
        <begin position="127"/>
        <end position="144"/>
    </location>
</feature>
<proteinExistence type="predicted"/>
<evidence type="ECO:0000313" key="2">
    <source>
        <dbReference type="EMBL" id="EKF30488.1"/>
    </source>
</evidence>
<feature type="region of interest" description="Disordered" evidence="1">
    <location>
        <begin position="1"/>
        <end position="22"/>
    </location>
</feature>
<evidence type="ECO:0000256" key="1">
    <source>
        <dbReference type="SAM" id="MobiDB-lite"/>
    </source>
</evidence>
<protein>
    <submittedName>
        <fullName evidence="2">Uncharacterized protein</fullName>
    </submittedName>
</protein>
<keyword evidence="3" id="KW-1185">Reference proteome</keyword>